<name>A0A518JQ38_9BACT</name>
<dbReference type="Proteomes" id="UP000315082">
    <property type="component" value="Chromosome"/>
</dbReference>
<dbReference type="KEGG" id="rcf:Poly24_13440"/>
<sequence length="478" mass="54051">MSTAQSPTDPPREDVYDTIIIGAGMSGLAAGIRLAYFDQRVCILEKHYTIGGLNSFYRQGGRDYDVGLHAVTNFTEKGSKRGPLAKLLRQLRFRWDDFQLVPAVGSAIRFPDVELNFGNDIKILEADVAKQFPHQKDNFQKLLARLLDYDDLDEASFNVSTRQVLEETITDPLLIEMLLCPLMWYGNARQQDMDFGQFCIMFRACYMEGFARPFKGVRLILKNLVRKFRGLGGELKLRSGVERIHVEGDHAVGVVLDDGTEIRGKRILSSAGQIETMRLCDDITQVDVARAGQLSFIESISILDRQPKQIGFDRTILFYNDSPRFHWERPEGTLCDPRTGVVCSPNNYLYDDSDGQLPDGVIRITTLANHDRWCALSEEDYRRQKTVQYDEAIDAAVRFMPDFRRHVIDTDVFTPKTIRRFTWHDNGAIYGAPDKQLDGQTHLSNLFLCGTDQGFVGIVGAIVSGISMANRHCLTSSQ</sequence>
<comment type="similarity">
    <text evidence="1">Belongs to the carotenoid/retinoid oxidoreductase family.</text>
</comment>
<dbReference type="InterPro" id="IPR002937">
    <property type="entry name" value="Amino_oxidase"/>
</dbReference>
<gene>
    <name evidence="4" type="ORF">Poly24_13440</name>
</gene>
<dbReference type="SUPFAM" id="SSF51905">
    <property type="entry name" value="FAD/NAD(P)-binding domain"/>
    <property type="match status" value="1"/>
</dbReference>
<dbReference type="AlphaFoldDB" id="A0A518JQ38"/>
<evidence type="ECO:0000313" key="4">
    <source>
        <dbReference type="EMBL" id="QDV67643.1"/>
    </source>
</evidence>
<dbReference type="Gene3D" id="3.50.50.60">
    <property type="entry name" value="FAD/NAD(P)-binding domain"/>
    <property type="match status" value="2"/>
</dbReference>
<dbReference type="EMBL" id="CP036348">
    <property type="protein sequence ID" value="QDV67643.1"/>
    <property type="molecule type" value="Genomic_DNA"/>
</dbReference>
<feature type="domain" description="Amine oxidase" evidence="3">
    <location>
        <begin position="25"/>
        <end position="471"/>
    </location>
</feature>
<dbReference type="RefSeq" id="WP_145092135.1">
    <property type="nucleotide sequence ID" value="NZ_CP036348.1"/>
</dbReference>
<organism evidence="4 5">
    <name type="scientific">Rosistilla carotiformis</name>
    <dbReference type="NCBI Taxonomy" id="2528017"/>
    <lineage>
        <taxon>Bacteria</taxon>
        <taxon>Pseudomonadati</taxon>
        <taxon>Planctomycetota</taxon>
        <taxon>Planctomycetia</taxon>
        <taxon>Pirellulales</taxon>
        <taxon>Pirellulaceae</taxon>
        <taxon>Rosistilla</taxon>
    </lineage>
</organism>
<proteinExistence type="inferred from homology"/>
<dbReference type="OrthoDB" id="9814556at2"/>
<evidence type="ECO:0000313" key="5">
    <source>
        <dbReference type="Proteomes" id="UP000315082"/>
    </source>
</evidence>
<evidence type="ECO:0000259" key="3">
    <source>
        <dbReference type="Pfam" id="PF01593"/>
    </source>
</evidence>
<dbReference type="GO" id="GO:0016491">
    <property type="term" value="F:oxidoreductase activity"/>
    <property type="evidence" value="ECO:0007669"/>
    <property type="project" value="UniProtKB-KW"/>
</dbReference>
<keyword evidence="2" id="KW-0560">Oxidoreductase</keyword>
<dbReference type="PANTHER" id="PTHR43734">
    <property type="entry name" value="PHYTOENE DESATURASE"/>
    <property type="match status" value="1"/>
</dbReference>
<reference evidence="4 5" key="1">
    <citation type="submission" date="2019-02" db="EMBL/GenBank/DDBJ databases">
        <title>Deep-cultivation of Planctomycetes and their phenomic and genomic characterization uncovers novel biology.</title>
        <authorList>
            <person name="Wiegand S."/>
            <person name="Jogler M."/>
            <person name="Boedeker C."/>
            <person name="Pinto D."/>
            <person name="Vollmers J."/>
            <person name="Rivas-Marin E."/>
            <person name="Kohn T."/>
            <person name="Peeters S.H."/>
            <person name="Heuer A."/>
            <person name="Rast P."/>
            <person name="Oberbeckmann S."/>
            <person name="Bunk B."/>
            <person name="Jeske O."/>
            <person name="Meyerdierks A."/>
            <person name="Storesund J.E."/>
            <person name="Kallscheuer N."/>
            <person name="Luecker S."/>
            <person name="Lage O.M."/>
            <person name="Pohl T."/>
            <person name="Merkel B.J."/>
            <person name="Hornburger P."/>
            <person name="Mueller R.-W."/>
            <person name="Bruemmer F."/>
            <person name="Labrenz M."/>
            <person name="Spormann A.M."/>
            <person name="Op den Camp H."/>
            <person name="Overmann J."/>
            <person name="Amann R."/>
            <person name="Jetten M.S.M."/>
            <person name="Mascher T."/>
            <person name="Medema M.H."/>
            <person name="Devos D.P."/>
            <person name="Kaster A.-K."/>
            <person name="Ovreas L."/>
            <person name="Rohde M."/>
            <person name="Galperin M.Y."/>
            <person name="Jogler C."/>
        </authorList>
    </citation>
    <scope>NUCLEOTIDE SEQUENCE [LARGE SCALE GENOMIC DNA]</scope>
    <source>
        <strain evidence="4 5">Poly24</strain>
    </source>
</reference>
<protein>
    <recommendedName>
        <fullName evidence="3">Amine oxidase domain-containing protein</fullName>
    </recommendedName>
</protein>
<keyword evidence="5" id="KW-1185">Reference proteome</keyword>
<dbReference type="PANTHER" id="PTHR43734:SF7">
    <property type="entry name" value="4,4'-DIAPONEUROSPORENE OXYGENASE"/>
    <property type="match status" value="1"/>
</dbReference>
<dbReference type="Pfam" id="PF01593">
    <property type="entry name" value="Amino_oxidase"/>
    <property type="match status" value="1"/>
</dbReference>
<accession>A0A518JQ38</accession>
<dbReference type="InterPro" id="IPR036188">
    <property type="entry name" value="FAD/NAD-bd_sf"/>
</dbReference>
<evidence type="ECO:0000256" key="1">
    <source>
        <dbReference type="ARBA" id="ARBA00006046"/>
    </source>
</evidence>
<evidence type="ECO:0000256" key="2">
    <source>
        <dbReference type="ARBA" id="ARBA00023002"/>
    </source>
</evidence>